<reference evidence="6 7" key="1">
    <citation type="submission" date="2017-05" db="EMBL/GenBank/DDBJ databases">
        <title>Complete genome sequence of Corynebacterium striatum KC-Na-1 isolated from Neophocaena asiaeorientalis in Korea.</title>
        <authorList>
            <person name="Kim J.H."/>
            <person name="Lee K."/>
        </authorList>
    </citation>
    <scope>NUCLEOTIDE SEQUENCE [LARGE SCALE GENOMIC DNA]</scope>
    <source>
        <strain evidence="6 7">KC-Na-01</strain>
    </source>
</reference>
<comment type="caution">
    <text evidence="3">Lacks conserved residue(s) required for the propagation of feature annotation.</text>
</comment>
<gene>
    <name evidence="3" type="primary">cobB</name>
    <name evidence="6" type="ORF">CBE89_00510</name>
</gene>
<feature type="binding site" evidence="3">
    <location>
        <begin position="192"/>
        <end position="194"/>
    </location>
    <ligand>
        <name>NAD(+)</name>
        <dbReference type="ChEBI" id="CHEBI:57540"/>
    </ligand>
</feature>
<feature type="binding site" evidence="3 4">
    <location>
        <position position="133"/>
    </location>
    <ligand>
        <name>Zn(2+)</name>
        <dbReference type="ChEBI" id="CHEBI:29105"/>
    </ligand>
</feature>
<evidence type="ECO:0000256" key="4">
    <source>
        <dbReference type="PROSITE-ProRule" id="PRU00236"/>
    </source>
</evidence>
<dbReference type="HAMAP" id="MF_01121">
    <property type="entry name" value="Sirtuin_ClassIII"/>
    <property type="match status" value="1"/>
</dbReference>
<dbReference type="InterPro" id="IPR029035">
    <property type="entry name" value="DHS-like_NAD/FAD-binding_dom"/>
</dbReference>
<dbReference type="GO" id="GO:0005737">
    <property type="term" value="C:cytoplasm"/>
    <property type="evidence" value="ECO:0007669"/>
    <property type="project" value="UniProtKB-SubCell"/>
</dbReference>
<proteinExistence type="inferred from homology"/>
<accession>A0A2Z2IWP0</accession>
<feature type="binding site" evidence="3 4">
    <location>
        <position position="136"/>
    </location>
    <ligand>
        <name>Zn(2+)</name>
        <dbReference type="ChEBI" id="CHEBI:29105"/>
    </ligand>
</feature>
<evidence type="ECO:0000256" key="1">
    <source>
        <dbReference type="ARBA" id="ARBA00022679"/>
    </source>
</evidence>
<feature type="binding site" evidence="3 4">
    <location>
        <position position="155"/>
    </location>
    <ligand>
        <name>Zn(2+)</name>
        <dbReference type="ChEBI" id="CHEBI:29105"/>
    </ligand>
</feature>
<keyword evidence="3 4" id="KW-0479">Metal-binding</keyword>
<protein>
    <recommendedName>
        <fullName evidence="3">NAD-dependent protein deacylase</fullName>
        <ecNumber evidence="3">2.3.1.286</ecNumber>
    </recommendedName>
    <alternativeName>
        <fullName evidence="3">Regulatory protein SIR2 homolog</fullName>
    </alternativeName>
</protein>
<dbReference type="Gene3D" id="3.30.1600.10">
    <property type="entry name" value="SIR2/SIRT2 'Small Domain"/>
    <property type="match status" value="1"/>
</dbReference>
<dbReference type="NCBIfam" id="NF001753">
    <property type="entry name" value="PRK00481.1-3"/>
    <property type="match status" value="1"/>
</dbReference>
<dbReference type="PROSITE" id="PS50305">
    <property type="entry name" value="SIRTUIN"/>
    <property type="match status" value="1"/>
</dbReference>
<evidence type="ECO:0000256" key="2">
    <source>
        <dbReference type="ARBA" id="ARBA00023027"/>
    </source>
</evidence>
<dbReference type="SUPFAM" id="SSF52467">
    <property type="entry name" value="DHS-like NAD/FAD-binding domain"/>
    <property type="match status" value="1"/>
</dbReference>
<feature type="binding site" evidence="3">
    <location>
        <begin position="107"/>
        <end position="110"/>
    </location>
    <ligand>
        <name>NAD(+)</name>
        <dbReference type="ChEBI" id="CHEBI:57540"/>
    </ligand>
</feature>
<keyword evidence="3" id="KW-0963">Cytoplasm</keyword>
<dbReference type="CDD" id="cd01412">
    <property type="entry name" value="SIRT5_Af1_CobB"/>
    <property type="match status" value="1"/>
</dbReference>
<comment type="domain">
    <text evidence="3">2 residues (Tyr-76 and Arg-79) present in a large hydrophobic pocket are probably involved in substrate specificity. They are important for desuccinylation activity, but dispensable for deacetylation activity.</text>
</comment>
<feature type="domain" description="Deacetylase sirtuin-type" evidence="5">
    <location>
        <begin position="6"/>
        <end position="246"/>
    </location>
</feature>
<dbReference type="Proteomes" id="UP000250197">
    <property type="component" value="Chromosome"/>
</dbReference>
<dbReference type="PANTHER" id="PTHR11085">
    <property type="entry name" value="NAD-DEPENDENT PROTEIN DEACYLASE SIRTUIN-5, MITOCHONDRIAL-RELATED"/>
    <property type="match status" value="1"/>
</dbReference>
<keyword evidence="3 4" id="KW-0862">Zinc</keyword>
<comment type="function">
    <text evidence="3">NAD-dependent lysine deacetylase and desuccinylase that specifically removes acetyl and succinyl groups on target proteins. Modulates the activities of several proteins which are inactive in their acylated form.</text>
</comment>
<feature type="binding site" evidence="3 4">
    <location>
        <position position="152"/>
    </location>
    <ligand>
        <name>Zn(2+)</name>
        <dbReference type="ChEBI" id="CHEBI:29105"/>
    </ligand>
</feature>
<dbReference type="GO" id="GO:0008270">
    <property type="term" value="F:zinc ion binding"/>
    <property type="evidence" value="ECO:0007669"/>
    <property type="project" value="UniProtKB-UniRule"/>
</dbReference>
<evidence type="ECO:0000313" key="7">
    <source>
        <dbReference type="Proteomes" id="UP000250197"/>
    </source>
</evidence>
<dbReference type="KEGG" id="cstr:CBE89_00510"/>
<comment type="cofactor">
    <cofactor evidence="3">
        <name>Zn(2+)</name>
        <dbReference type="ChEBI" id="CHEBI:29105"/>
    </cofactor>
    <text evidence="3">Binds 1 zinc ion per subunit.</text>
</comment>
<dbReference type="GO" id="GO:0070403">
    <property type="term" value="F:NAD+ binding"/>
    <property type="evidence" value="ECO:0007669"/>
    <property type="project" value="UniProtKB-UniRule"/>
</dbReference>
<keyword evidence="1" id="KW-0808">Transferase</keyword>
<dbReference type="AlphaFoldDB" id="A0A2Z2IWP0"/>
<dbReference type="RefSeq" id="WP_086890382.1">
    <property type="nucleotide sequence ID" value="NZ_CP021252.1"/>
</dbReference>
<comment type="catalytic activity">
    <reaction evidence="3">
        <text>N(6)-succinyl-L-lysyl-[protein] + NAD(+) + H2O = 2''-O-succinyl-ADP-D-ribose + nicotinamide + L-lysyl-[protein]</text>
        <dbReference type="Rhea" id="RHEA:47668"/>
        <dbReference type="Rhea" id="RHEA-COMP:9752"/>
        <dbReference type="Rhea" id="RHEA-COMP:11877"/>
        <dbReference type="ChEBI" id="CHEBI:15377"/>
        <dbReference type="ChEBI" id="CHEBI:17154"/>
        <dbReference type="ChEBI" id="CHEBI:29969"/>
        <dbReference type="ChEBI" id="CHEBI:57540"/>
        <dbReference type="ChEBI" id="CHEBI:87830"/>
        <dbReference type="ChEBI" id="CHEBI:87832"/>
    </reaction>
</comment>
<dbReference type="GO" id="GO:0036055">
    <property type="term" value="F:protein-succinyllysine desuccinylase activity"/>
    <property type="evidence" value="ECO:0007669"/>
    <property type="project" value="UniProtKB-UniRule"/>
</dbReference>
<evidence type="ECO:0000313" key="6">
    <source>
        <dbReference type="EMBL" id="ART20153.1"/>
    </source>
</evidence>
<comment type="similarity">
    <text evidence="3">Belongs to the sirtuin family. Class III subfamily.</text>
</comment>
<dbReference type="GO" id="GO:0036054">
    <property type="term" value="F:protein-malonyllysine demalonylase activity"/>
    <property type="evidence" value="ECO:0007669"/>
    <property type="project" value="InterPro"/>
</dbReference>
<organism evidence="6 7">
    <name type="scientific">Corynebacterium striatum</name>
    <dbReference type="NCBI Taxonomy" id="43770"/>
    <lineage>
        <taxon>Bacteria</taxon>
        <taxon>Bacillati</taxon>
        <taxon>Actinomycetota</taxon>
        <taxon>Actinomycetes</taxon>
        <taxon>Mycobacteriales</taxon>
        <taxon>Corynebacteriaceae</taxon>
        <taxon>Corynebacterium</taxon>
    </lineage>
</organism>
<feature type="binding site" evidence="3">
    <location>
        <position position="79"/>
    </location>
    <ligand>
        <name>substrate</name>
    </ligand>
</feature>
<dbReference type="Gene3D" id="3.40.50.1220">
    <property type="entry name" value="TPP-binding domain"/>
    <property type="match status" value="1"/>
</dbReference>
<evidence type="ECO:0000256" key="3">
    <source>
        <dbReference type="HAMAP-Rule" id="MF_01121"/>
    </source>
</evidence>
<sequence>MNDSASTPLSHALDRARDLIKNAHRIEVFTGAGMSADSGLATYRDPDSGIWENVDPQDMASIDAWAKDPIRMWRWYAHRRHQAEKAQPNAGHIALAQWDKEVTVTTQNIDDLHERAGTDDVVHLHGSLFAFRCCMCGRPWRGGVDTDTPPECPLCGNLVRPGVVWFGEALPQREWEEAGKRMAAADLVIIVGTSGLVYPAAGLPRIAHQLGTPIIEVSPQRTDLTSLSRVFINSTAADALPKLANL</sequence>
<feature type="binding site" evidence="3">
    <location>
        <position position="76"/>
    </location>
    <ligand>
        <name>substrate</name>
    </ligand>
</feature>
<feature type="binding site" evidence="3">
    <location>
        <position position="236"/>
    </location>
    <ligand>
        <name>NAD(+)</name>
        <dbReference type="ChEBI" id="CHEBI:57540"/>
    </ligand>
</feature>
<dbReference type="PANTHER" id="PTHR11085:SF4">
    <property type="entry name" value="NAD-DEPENDENT PROTEIN DEACYLASE"/>
    <property type="match status" value="1"/>
</dbReference>
<dbReference type="InterPro" id="IPR003000">
    <property type="entry name" value="Sirtuin"/>
</dbReference>
<dbReference type="EC" id="2.3.1.286" evidence="3"/>
<name>A0A2Z2IWP0_CORST</name>
<dbReference type="InterPro" id="IPR027546">
    <property type="entry name" value="Sirtuin_class_III"/>
</dbReference>
<dbReference type="GO" id="GO:0017136">
    <property type="term" value="F:histone deacetylase activity, NAD-dependent"/>
    <property type="evidence" value="ECO:0007669"/>
    <property type="project" value="TreeGrafter"/>
</dbReference>
<feature type="active site" description="Proton acceptor" evidence="3 4">
    <location>
        <position position="125"/>
    </location>
</feature>
<dbReference type="Pfam" id="PF02146">
    <property type="entry name" value="SIR2"/>
    <property type="match status" value="1"/>
</dbReference>
<keyword evidence="2 3" id="KW-0520">NAD</keyword>
<evidence type="ECO:0000259" key="5">
    <source>
        <dbReference type="PROSITE" id="PS50305"/>
    </source>
</evidence>
<dbReference type="InterPro" id="IPR050134">
    <property type="entry name" value="NAD-dep_sirtuin_deacylases"/>
</dbReference>
<comment type="subcellular location">
    <subcellularLocation>
        <location evidence="3">Cytoplasm</location>
    </subcellularLocation>
</comment>
<dbReference type="InterPro" id="IPR026590">
    <property type="entry name" value="Ssirtuin_cat_dom"/>
</dbReference>
<dbReference type="InterPro" id="IPR026591">
    <property type="entry name" value="Sirtuin_cat_small_dom_sf"/>
</dbReference>
<dbReference type="EMBL" id="CP021252">
    <property type="protein sequence ID" value="ART20153.1"/>
    <property type="molecule type" value="Genomic_DNA"/>
</dbReference>
<comment type="catalytic activity">
    <reaction evidence="3">
        <text>N(6)-acetyl-L-lysyl-[protein] + NAD(+) + H2O = 2''-O-acetyl-ADP-D-ribose + nicotinamide + L-lysyl-[protein]</text>
        <dbReference type="Rhea" id="RHEA:43636"/>
        <dbReference type="Rhea" id="RHEA-COMP:9752"/>
        <dbReference type="Rhea" id="RHEA-COMP:10731"/>
        <dbReference type="ChEBI" id="CHEBI:15377"/>
        <dbReference type="ChEBI" id="CHEBI:17154"/>
        <dbReference type="ChEBI" id="CHEBI:29969"/>
        <dbReference type="ChEBI" id="CHEBI:57540"/>
        <dbReference type="ChEBI" id="CHEBI:61930"/>
        <dbReference type="ChEBI" id="CHEBI:83767"/>
        <dbReference type="EC" id="2.3.1.286"/>
    </reaction>
</comment>